<keyword evidence="2" id="KW-1185">Reference proteome</keyword>
<evidence type="ECO:0000313" key="2">
    <source>
        <dbReference type="Proteomes" id="UP001177260"/>
    </source>
</evidence>
<organism evidence="1 2">
    <name type="scientific">Aspergillus melleus</name>
    <dbReference type="NCBI Taxonomy" id="138277"/>
    <lineage>
        <taxon>Eukaryota</taxon>
        <taxon>Fungi</taxon>
        <taxon>Dikarya</taxon>
        <taxon>Ascomycota</taxon>
        <taxon>Pezizomycotina</taxon>
        <taxon>Eurotiomycetes</taxon>
        <taxon>Eurotiomycetidae</taxon>
        <taxon>Eurotiales</taxon>
        <taxon>Aspergillaceae</taxon>
        <taxon>Aspergillus</taxon>
        <taxon>Aspergillus subgen. Circumdati</taxon>
    </lineage>
</organism>
<dbReference type="Proteomes" id="UP001177260">
    <property type="component" value="Unassembled WGS sequence"/>
</dbReference>
<comment type="caution">
    <text evidence="1">The sequence shown here is derived from an EMBL/GenBank/DDBJ whole genome shotgun (WGS) entry which is preliminary data.</text>
</comment>
<name>A0ACC3ATL1_9EURO</name>
<accession>A0ACC3ATL1</accession>
<sequence>MPSGDQHALSRPKLAIISTKGARVTSGLAEAASEIKRICTMEKSTQLDRRLWRSTDLEAVRSLVSEREIRFEGALAYNDSGQLVREPSPRGDEWIGPPTPQMDALWDRVEAGSIILLDGTEADIVREKTTLFDGYWVTGLDVIHQLHCLNKVRKALYPEYYKPDQSAGTEILHVDIRSGLRNQAYVSGLRRTAAVVSSEDDRRS</sequence>
<dbReference type="EMBL" id="JAOPJF010000070">
    <property type="protein sequence ID" value="KAK1141024.1"/>
    <property type="molecule type" value="Genomic_DNA"/>
</dbReference>
<proteinExistence type="predicted"/>
<evidence type="ECO:0000313" key="1">
    <source>
        <dbReference type="EMBL" id="KAK1141024.1"/>
    </source>
</evidence>
<protein>
    <submittedName>
        <fullName evidence="1">Uncharacterized protein</fullName>
    </submittedName>
</protein>
<gene>
    <name evidence="1" type="ORF">N8T08_009597</name>
</gene>
<reference evidence="1 2" key="1">
    <citation type="journal article" date="2023" name="ACS Omega">
        <title>Identification of the Neoaspergillic Acid Biosynthesis Gene Cluster by Establishing an In Vitro CRISPR-Ribonucleoprotein Genetic System in Aspergillus melleus.</title>
        <authorList>
            <person name="Yuan B."/>
            <person name="Grau M.F."/>
            <person name="Murata R.M."/>
            <person name="Torok T."/>
            <person name="Venkateswaran K."/>
            <person name="Stajich J.E."/>
            <person name="Wang C.C.C."/>
        </authorList>
    </citation>
    <scope>NUCLEOTIDE SEQUENCE [LARGE SCALE GENOMIC DNA]</scope>
    <source>
        <strain evidence="1 2">IMV 1140</strain>
    </source>
</reference>